<organism evidence="1 2">
    <name type="scientific">Castor canadensis</name>
    <name type="common">American beaver</name>
    <dbReference type="NCBI Taxonomy" id="51338"/>
    <lineage>
        <taxon>Eukaryota</taxon>
        <taxon>Metazoa</taxon>
        <taxon>Chordata</taxon>
        <taxon>Craniata</taxon>
        <taxon>Vertebrata</taxon>
        <taxon>Euteleostomi</taxon>
        <taxon>Mammalia</taxon>
        <taxon>Eutheria</taxon>
        <taxon>Euarchontoglires</taxon>
        <taxon>Glires</taxon>
        <taxon>Rodentia</taxon>
        <taxon>Castorimorpha</taxon>
        <taxon>Castoridae</taxon>
        <taxon>Castor</taxon>
    </lineage>
</organism>
<dbReference type="Proteomes" id="UP001732720">
    <property type="component" value="Chromosome 5"/>
</dbReference>
<reference evidence="2" key="1">
    <citation type="submission" date="2025-08" db="UniProtKB">
        <authorList>
            <consortium name="RefSeq"/>
        </authorList>
    </citation>
    <scope>IDENTIFICATION</scope>
</reference>
<accession>A0AC58MH91</accession>
<evidence type="ECO:0000313" key="1">
    <source>
        <dbReference type="Proteomes" id="UP001732720"/>
    </source>
</evidence>
<gene>
    <name evidence="2" type="primary">Ndufv3</name>
</gene>
<keyword evidence="1" id="KW-1185">Reference proteome</keyword>
<name>A0AC58MH91_CASCN</name>
<proteinExistence type="predicted"/>
<sequence>MAASLLLQRGRAGALQAILLEARVFRGLASTVPLSAELGKNEKGLPSNPKKQSPSKNVVQPKERGKLLPTHTAAALAKHFPPPGSRPSVGDKGGAVASPHPGGSKQLTDEGVPKSLSRKTLVEFPQKIPPPFPEQASDSDSSSSSSTSSSSDSESDEEGSVTQVGPRMTSRGKGETAHPSKKRHPQSAISAKEKNRAQKPDTNVTYPEKPHQPKKKGTLTKPLEDSTEAKPKHLTPRSQADEEVLKQNLKEEQLQKILRLSEIEKESQKLFEVKEISPEHTKTGLSAGFSGGQVSIPWTEPTRARGQLPASDPGDPKVPEPGWEAASPLIRVENVGKQVTEGHSKAKEEILGDPVPVRNLKVVPVEKKGVFDEMTAGLTLKGGLEETVSAALHMEDGAALHMEDGAALHVEDSAALHMEDAAQHAEAQGDTQEPTQVEPDQALAPTDSATYKNLQHHDYNTYTFLDLNLNLSKFRLPQPSSGRESPRH</sequence>
<evidence type="ECO:0000313" key="2">
    <source>
        <dbReference type="RefSeq" id="XP_073928679.1"/>
    </source>
</evidence>
<dbReference type="RefSeq" id="XP_073928679.1">
    <property type="nucleotide sequence ID" value="XM_074072578.1"/>
</dbReference>
<protein>
    <submittedName>
        <fullName evidence="2">NADH dehydrogenase [ubiquinone] flavoprotein 3, mitochondrial isoform X1</fullName>
    </submittedName>
</protein>